<evidence type="ECO:0000313" key="2">
    <source>
        <dbReference type="EMBL" id="EFN74358.1"/>
    </source>
</evidence>
<dbReference type="AlphaFoldDB" id="E1ZWR9"/>
<proteinExistence type="predicted"/>
<dbReference type="InParanoid" id="E1ZWR9"/>
<keyword evidence="3" id="KW-1185">Reference proteome</keyword>
<evidence type="ECO:0000313" key="3">
    <source>
        <dbReference type="Proteomes" id="UP000000311"/>
    </source>
</evidence>
<dbReference type="OrthoDB" id="10069059at2759"/>
<gene>
    <name evidence="2" type="ORF">EAG_03318</name>
</gene>
<name>E1ZWR9_CAMFO</name>
<sequence length="150" mass="16706">MVRACAPVSISLSPILVSENFPVMSFVGRFPSRTEKLNAKVLSDIQYLCAPGKRMASRKTRQNHSIQHLLELPSNRESKLPRFPAKEHTQSPPSMPTLRQVPVTVLHPSPKKLCEVSYLAVGKDQGKEFEGLFCTVLNKIKSLLRLKLGG</sequence>
<feature type="region of interest" description="Disordered" evidence="1">
    <location>
        <begin position="74"/>
        <end position="98"/>
    </location>
</feature>
<accession>E1ZWR9</accession>
<feature type="compositionally biased region" description="Basic and acidic residues" evidence="1">
    <location>
        <begin position="74"/>
        <end position="89"/>
    </location>
</feature>
<protein>
    <submittedName>
        <fullName evidence="2">Uncharacterized protein</fullName>
    </submittedName>
</protein>
<reference evidence="2 3" key="1">
    <citation type="journal article" date="2010" name="Science">
        <title>Genomic comparison of the ants Camponotus floridanus and Harpegnathos saltator.</title>
        <authorList>
            <person name="Bonasio R."/>
            <person name="Zhang G."/>
            <person name="Ye C."/>
            <person name="Mutti N.S."/>
            <person name="Fang X."/>
            <person name="Qin N."/>
            <person name="Donahue G."/>
            <person name="Yang P."/>
            <person name="Li Q."/>
            <person name="Li C."/>
            <person name="Zhang P."/>
            <person name="Huang Z."/>
            <person name="Berger S.L."/>
            <person name="Reinberg D."/>
            <person name="Wang J."/>
            <person name="Liebig J."/>
        </authorList>
    </citation>
    <scope>NUCLEOTIDE SEQUENCE [LARGE SCALE GENOMIC DNA]</scope>
    <source>
        <strain evidence="3">C129</strain>
    </source>
</reference>
<dbReference type="Proteomes" id="UP000000311">
    <property type="component" value="Unassembled WGS sequence"/>
</dbReference>
<evidence type="ECO:0000256" key="1">
    <source>
        <dbReference type="SAM" id="MobiDB-lite"/>
    </source>
</evidence>
<dbReference type="EMBL" id="GL434901">
    <property type="protein sequence ID" value="EFN74358.1"/>
    <property type="molecule type" value="Genomic_DNA"/>
</dbReference>
<organism evidence="3">
    <name type="scientific">Camponotus floridanus</name>
    <name type="common">Florida carpenter ant</name>
    <dbReference type="NCBI Taxonomy" id="104421"/>
    <lineage>
        <taxon>Eukaryota</taxon>
        <taxon>Metazoa</taxon>
        <taxon>Ecdysozoa</taxon>
        <taxon>Arthropoda</taxon>
        <taxon>Hexapoda</taxon>
        <taxon>Insecta</taxon>
        <taxon>Pterygota</taxon>
        <taxon>Neoptera</taxon>
        <taxon>Endopterygota</taxon>
        <taxon>Hymenoptera</taxon>
        <taxon>Apocrita</taxon>
        <taxon>Aculeata</taxon>
        <taxon>Formicoidea</taxon>
        <taxon>Formicidae</taxon>
        <taxon>Formicinae</taxon>
        <taxon>Camponotus</taxon>
    </lineage>
</organism>